<dbReference type="PANTHER" id="PTHR30273">
    <property type="entry name" value="PERIPLASMIC SIGNAL SENSOR AND SIGMA FACTOR ACTIVATOR FECR-RELATED"/>
    <property type="match status" value="1"/>
</dbReference>
<evidence type="ECO:0000259" key="2">
    <source>
        <dbReference type="Pfam" id="PF04773"/>
    </source>
</evidence>
<evidence type="ECO:0000313" key="4">
    <source>
        <dbReference type="EMBL" id="MBW8682844.1"/>
    </source>
</evidence>
<protein>
    <submittedName>
        <fullName evidence="4">FecR domain-containing protein</fullName>
    </submittedName>
</protein>
<evidence type="ECO:0000259" key="3">
    <source>
        <dbReference type="Pfam" id="PF16344"/>
    </source>
</evidence>
<keyword evidence="1" id="KW-0472">Membrane</keyword>
<name>A0ABS7G7R8_9BACT</name>
<dbReference type="RefSeq" id="WP_220248081.1">
    <property type="nucleotide sequence ID" value="NZ_JAICCF010000001.1"/>
</dbReference>
<feature type="domain" description="FecR protein" evidence="2">
    <location>
        <begin position="197"/>
        <end position="298"/>
    </location>
</feature>
<keyword evidence="1" id="KW-0812">Transmembrane</keyword>
<dbReference type="Gene3D" id="3.55.50.30">
    <property type="match status" value="1"/>
</dbReference>
<comment type="caution">
    <text evidence="4">The sequence shown here is derived from an EMBL/GenBank/DDBJ whole genome shotgun (WGS) entry which is preliminary data.</text>
</comment>
<dbReference type="EMBL" id="JAICCF010000001">
    <property type="protein sequence ID" value="MBW8682844.1"/>
    <property type="molecule type" value="Genomic_DNA"/>
</dbReference>
<proteinExistence type="predicted"/>
<sequence>MPTQDRLTYLLMQALDHSASEAELLELSTLIRKDESGDVTRQLEQLLLQQLQDKTVTDYDPAYWDGIVSDILSADKPLPGTAFASPAPVALAPKRRIWWMPAAAAVLLLAISLYLFRHKPDNQPVIAKTDTLQDIAPGTTRAVLTLADGTEIEIDTTANTALSVQGNTSISQIAGGRLLYHDHKGREQTPSLTQYNTLRTPRGGQFRITLPDGTNVWLNAASSLKYPVAFKGAERRVELTGEAYFEVARKAHMPFHVTIRTGQLQDSMQVAVLGTQFNVMAYADEQIVKTTLLEGAVKVISNHSSKQLTPGQGAILNKQDQTFTLQQTDTEEAVAWKNGFIQLEGNDLRSIMRMITRWYDVEVIFADEVPGHFRGAIPKNVPVSQVLKMMEMTGEVHFDIKGKQIIVSR</sequence>
<feature type="transmembrane region" description="Helical" evidence="1">
    <location>
        <begin position="97"/>
        <end position="116"/>
    </location>
</feature>
<dbReference type="Proteomes" id="UP000812961">
    <property type="component" value="Unassembled WGS sequence"/>
</dbReference>
<dbReference type="InterPro" id="IPR032508">
    <property type="entry name" value="FecR_C"/>
</dbReference>
<dbReference type="Pfam" id="PF04773">
    <property type="entry name" value="FecR"/>
    <property type="match status" value="1"/>
</dbReference>
<organism evidence="4 5">
    <name type="scientific">Chitinophaga rhizophila</name>
    <dbReference type="NCBI Taxonomy" id="2866212"/>
    <lineage>
        <taxon>Bacteria</taxon>
        <taxon>Pseudomonadati</taxon>
        <taxon>Bacteroidota</taxon>
        <taxon>Chitinophagia</taxon>
        <taxon>Chitinophagales</taxon>
        <taxon>Chitinophagaceae</taxon>
        <taxon>Chitinophaga</taxon>
    </lineage>
</organism>
<feature type="domain" description="Protein FecR C-terminal" evidence="3">
    <location>
        <begin position="344"/>
        <end position="407"/>
    </location>
</feature>
<keyword evidence="1" id="KW-1133">Transmembrane helix</keyword>
<dbReference type="PANTHER" id="PTHR30273:SF2">
    <property type="entry name" value="PROTEIN FECR"/>
    <property type="match status" value="1"/>
</dbReference>
<dbReference type="InterPro" id="IPR006860">
    <property type="entry name" value="FecR"/>
</dbReference>
<gene>
    <name evidence="4" type="ORF">K1Y79_00740</name>
</gene>
<accession>A0ABS7G7R8</accession>
<dbReference type="InterPro" id="IPR012373">
    <property type="entry name" value="Ferrdict_sens_TM"/>
</dbReference>
<dbReference type="Gene3D" id="2.60.120.1440">
    <property type="match status" value="1"/>
</dbReference>
<evidence type="ECO:0000313" key="5">
    <source>
        <dbReference type="Proteomes" id="UP000812961"/>
    </source>
</evidence>
<reference evidence="4 5" key="1">
    <citation type="submission" date="2021-08" db="EMBL/GenBank/DDBJ databases">
        <title>The genome sequence of Chitinophaga sp. B61.</title>
        <authorList>
            <person name="Zhang X."/>
        </authorList>
    </citation>
    <scope>NUCLEOTIDE SEQUENCE [LARGE SCALE GENOMIC DNA]</scope>
    <source>
        <strain evidence="4 5">B61</strain>
    </source>
</reference>
<dbReference type="Pfam" id="PF16344">
    <property type="entry name" value="FecR_C"/>
    <property type="match status" value="1"/>
</dbReference>
<keyword evidence="5" id="KW-1185">Reference proteome</keyword>
<evidence type="ECO:0000256" key="1">
    <source>
        <dbReference type="SAM" id="Phobius"/>
    </source>
</evidence>